<dbReference type="PANTHER" id="PTHR45138:SF25">
    <property type="entry name" value="GGDEF DOMAIN PROTEIN"/>
    <property type="match status" value="1"/>
</dbReference>
<evidence type="ECO:0000256" key="1">
    <source>
        <dbReference type="ARBA" id="ARBA00012528"/>
    </source>
</evidence>
<evidence type="ECO:0000256" key="2">
    <source>
        <dbReference type="SAM" id="Phobius"/>
    </source>
</evidence>
<protein>
    <recommendedName>
        <fullName evidence="1">diguanylate cyclase</fullName>
        <ecNumber evidence="1">2.7.7.65</ecNumber>
    </recommendedName>
</protein>
<dbReference type="CDD" id="cd06225">
    <property type="entry name" value="HAMP"/>
    <property type="match status" value="1"/>
</dbReference>
<feature type="domain" description="HAMP" evidence="3">
    <location>
        <begin position="198"/>
        <end position="250"/>
    </location>
</feature>
<dbReference type="EMBL" id="PCVY01000072">
    <property type="protein sequence ID" value="PIQ85176.1"/>
    <property type="molecule type" value="Genomic_DNA"/>
</dbReference>
<dbReference type="InterPro" id="IPR000160">
    <property type="entry name" value="GGDEF_dom"/>
</dbReference>
<reference evidence="5 6" key="1">
    <citation type="submission" date="2017-09" db="EMBL/GenBank/DDBJ databases">
        <title>Depth-based differentiation of microbial function through sediment-hosted aquifers and enrichment of novel symbionts in the deep terrestrial subsurface.</title>
        <authorList>
            <person name="Probst A.J."/>
            <person name="Ladd B."/>
            <person name="Jarett J.K."/>
            <person name="Geller-Mcgrath D.E."/>
            <person name="Sieber C.M."/>
            <person name="Emerson J.B."/>
            <person name="Anantharaman K."/>
            <person name="Thomas B.C."/>
            <person name="Malmstrom R."/>
            <person name="Stieglmeier M."/>
            <person name="Klingl A."/>
            <person name="Woyke T."/>
            <person name="Ryan C.M."/>
            <person name="Banfield J.F."/>
        </authorList>
    </citation>
    <scope>NUCLEOTIDE SEQUENCE [LARGE SCALE GENOMIC DNA]</scope>
    <source>
        <strain evidence="5">CG11_big_fil_rev_8_21_14_0_20_45_26</strain>
    </source>
</reference>
<keyword evidence="2" id="KW-0812">Transmembrane</keyword>
<feature type="transmembrane region" description="Helical" evidence="2">
    <location>
        <begin position="12"/>
        <end position="31"/>
    </location>
</feature>
<dbReference type="PROSITE" id="PS50885">
    <property type="entry name" value="HAMP"/>
    <property type="match status" value="1"/>
</dbReference>
<keyword evidence="2" id="KW-0472">Membrane</keyword>
<dbReference type="SMART" id="SM00267">
    <property type="entry name" value="GGDEF"/>
    <property type="match status" value="1"/>
</dbReference>
<dbReference type="GO" id="GO:0005886">
    <property type="term" value="C:plasma membrane"/>
    <property type="evidence" value="ECO:0007669"/>
    <property type="project" value="TreeGrafter"/>
</dbReference>
<dbReference type="Pfam" id="PF00672">
    <property type="entry name" value="HAMP"/>
    <property type="match status" value="1"/>
</dbReference>
<dbReference type="Gene3D" id="3.30.70.270">
    <property type="match status" value="1"/>
</dbReference>
<evidence type="ECO:0000313" key="6">
    <source>
        <dbReference type="Proteomes" id="UP000230859"/>
    </source>
</evidence>
<feature type="transmembrane region" description="Helical" evidence="2">
    <location>
        <begin position="177"/>
        <end position="196"/>
    </location>
</feature>
<dbReference type="SUPFAM" id="SSF158472">
    <property type="entry name" value="HAMP domain-like"/>
    <property type="match status" value="1"/>
</dbReference>
<proteinExistence type="predicted"/>
<dbReference type="InterPro" id="IPR003660">
    <property type="entry name" value="HAMP_dom"/>
</dbReference>
<dbReference type="GO" id="GO:0043709">
    <property type="term" value="P:cell adhesion involved in single-species biofilm formation"/>
    <property type="evidence" value="ECO:0007669"/>
    <property type="project" value="TreeGrafter"/>
</dbReference>
<dbReference type="NCBIfam" id="TIGR00254">
    <property type="entry name" value="GGDEF"/>
    <property type="match status" value="1"/>
</dbReference>
<keyword evidence="2" id="KW-1133">Transmembrane helix</keyword>
<dbReference type="PROSITE" id="PS50887">
    <property type="entry name" value="GGDEF"/>
    <property type="match status" value="1"/>
</dbReference>
<comment type="caution">
    <text evidence="5">The sequence shown here is derived from an EMBL/GenBank/DDBJ whole genome shotgun (WGS) entry which is preliminary data.</text>
</comment>
<dbReference type="GO" id="GO:0007165">
    <property type="term" value="P:signal transduction"/>
    <property type="evidence" value="ECO:0007669"/>
    <property type="project" value="InterPro"/>
</dbReference>
<dbReference type="InterPro" id="IPR050469">
    <property type="entry name" value="Diguanylate_Cyclase"/>
</dbReference>
<dbReference type="Gene3D" id="6.10.340.10">
    <property type="match status" value="1"/>
</dbReference>
<dbReference type="PANTHER" id="PTHR45138">
    <property type="entry name" value="REGULATORY COMPONENTS OF SENSORY TRANSDUCTION SYSTEM"/>
    <property type="match status" value="1"/>
</dbReference>
<organism evidence="5 6">
    <name type="scientific">Candidatus Abzuiibacterium crystallinum</name>
    <dbReference type="NCBI Taxonomy" id="1974748"/>
    <lineage>
        <taxon>Bacteria</taxon>
        <taxon>Pseudomonadati</taxon>
        <taxon>Candidatus Omnitrophota</taxon>
        <taxon>Candidatus Abzuiibacterium</taxon>
    </lineage>
</organism>
<feature type="domain" description="GGDEF" evidence="4">
    <location>
        <begin position="279"/>
        <end position="439"/>
    </location>
</feature>
<dbReference type="Pfam" id="PF00990">
    <property type="entry name" value="GGDEF"/>
    <property type="match status" value="1"/>
</dbReference>
<evidence type="ECO:0000313" key="5">
    <source>
        <dbReference type="EMBL" id="PIQ85176.1"/>
    </source>
</evidence>
<dbReference type="EC" id="2.7.7.65" evidence="1"/>
<dbReference type="Proteomes" id="UP000230859">
    <property type="component" value="Unassembled WGS sequence"/>
</dbReference>
<dbReference type="CDD" id="cd01949">
    <property type="entry name" value="GGDEF"/>
    <property type="match status" value="1"/>
</dbReference>
<gene>
    <name evidence="5" type="ORF">COV74_09460</name>
</gene>
<dbReference type="GO" id="GO:1902201">
    <property type="term" value="P:negative regulation of bacterial-type flagellum-dependent cell motility"/>
    <property type="evidence" value="ECO:0007669"/>
    <property type="project" value="TreeGrafter"/>
</dbReference>
<dbReference type="SMART" id="SM00304">
    <property type="entry name" value="HAMP"/>
    <property type="match status" value="1"/>
</dbReference>
<dbReference type="SUPFAM" id="SSF55073">
    <property type="entry name" value="Nucleotide cyclase"/>
    <property type="match status" value="1"/>
</dbReference>
<dbReference type="InterPro" id="IPR029787">
    <property type="entry name" value="Nucleotide_cyclase"/>
</dbReference>
<dbReference type="InterPro" id="IPR043128">
    <property type="entry name" value="Rev_trsase/Diguanyl_cyclase"/>
</dbReference>
<accession>A0A2H0LLC4</accession>
<evidence type="ECO:0000259" key="3">
    <source>
        <dbReference type="PROSITE" id="PS50885"/>
    </source>
</evidence>
<sequence>MKNSLSLKQSFFVTIVIASAFLIIAFTHLQVTREAQRTAQHQIRETHLSLLLMKEVLESKLETPNTQLPGDLIQTVIELTKQINTFQQVALLDKNGHVLYSENETKSNEATDQSRIQEVLLTYELTGQWFKPLPTPGQADALDILTPIFSHQETAYVLKTTITLDNLKNAFVRTYRFVFLIFLMVVVFAFFLVVRVKRKILDPIRELAIHTGEIAQGHLDHHVDIHTGDEIENLANSFNDMAEQLSLMKNKAEDSNPLTHLPGNHVIEAEIERRLKTGGKVAALYCDLDRFKIYNDLYGIQRGDEVIQMTADVLQEAVKAQGGPGDVVAHEGGDDFVVVTIPSRMRQIADEIINRFDEKKKNHYRKVDSDRGHIFIKDRRAKDPENAPLVPIPLMSISIAAVTNEKKSYGSYKEIANEMALLKKKAKLIKGSAFVNADDF</sequence>
<dbReference type="AlphaFoldDB" id="A0A2H0LLC4"/>
<name>A0A2H0LLC4_9BACT</name>
<evidence type="ECO:0000259" key="4">
    <source>
        <dbReference type="PROSITE" id="PS50887"/>
    </source>
</evidence>
<dbReference type="GO" id="GO:0052621">
    <property type="term" value="F:diguanylate cyclase activity"/>
    <property type="evidence" value="ECO:0007669"/>
    <property type="project" value="UniProtKB-EC"/>
</dbReference>